<dbReference type="GO" id="GO:0008234">
    <property type="term" value="F:cysteine-type peptidase activity"/>
    <property type="evidence" value="ECO:0007669"/>
    <property type="project" value="UniProtKB-KW"/>
</dbReference>
<feature type="domain" description="Peptidase C39" evidence="15">
    <location>
        <begin position="298"/>
        <end position="420"/>
    </location>
</feature>
<keyword evidence="8" id="KW-0067">ATP-binding</keyword>
<protein>
    <submittedName>
        <fullName evidence="16">HlyB protein</fullName>
    </submittedName>
</protein>
<evidence type="ECO:0000256" key="10">
    <source>
        <dbReference type="ARBA" id="ARBA00023136"/>
    </source>
</evidence>
<dbReference type="CDD" id="cd02259">
    <property type="entry name" value="Peptidase_C39_like"/>
    <property type="match status" value="1"/>
</dbReference>
<dbReference type="SUPFAM" id="SSF51206">
    <property type="entry name" value="cAMP-binding domain-like"/>
    <property type="match status" value="1"/>
</dbReference>
<dbReference type="GO" id="GO:0030253">
    <property type="term" value="P:protein secretion by the type I secretion system"/>
    <property type="evidence" value="ECO:0007669"/>
    <property type="project" value="InterPro"/>
</dbReference>
<dbReference type="InterPro" id="IPR003593">
    <property type="entry name" value="AAA+_ATPase"/>
</dbReference>
<evidence type="ECO:0000256" key="1">
    <source>
        <dbReference type="ARBA" id="ARBA00004651"/>
    </source>
</evidence>
<name>A0A822L761_MICAE</name>
<feature type="transmembrane region" description="Helical" evidence="11">
    <location>
        <begin position="448"/>
        <end position="474"/>
    </location>
</feature>
<dbReference type="EMBL" id="CAIH01000026">
    <property type="protein sequence ID" value="CCH91226.1"/>
    <property type="molecule type" value="Genomic_DNA"/>
</dbReference>
<dbReference type="PANTHER" id="PTHR43394">
    <property type="entry name" value="ATP-DEPENDENT PERMEASE MDL1, MITOCHONDRIAL"/>
    <property type="match status" value="1"/>
</dbReference>
<keyword evidence="3" id="KW-1003">Cell membrane</keyword>
<dbReference type="PROSITE" id="PS50042">
    <property type="entry name" value="CNMP_BINDING_3"/>
    <property type="match status" value="1"/>
</dbReference>
<evidence type="ECO:0000259" key="12">
    <source>
        <dbReference type="PROSITE" id="PS50042"/>
    </source>
</evidence>
<dbReference type="PROSITE" id="PS50990">
    <property type="entry name" value="PEPTIDASE_C39"/>
    <property type="match status" value="1"/>
</dbReference>
<comment type="caution">
    <text evidence="16">The sequence shown here is derived from an EMBL/GenBank/DDBJ whole genome shotgun (WGS) entry which is preliminary data.</text>
</comment>
<dbReference type="InterPro" id="IPR005074">
    <property type="entry name" value="Peptidase_C39"/>
</dbReference>
<evidence type="ECO:0000256" key="3">
    <source>
        <dbReference type="ARBA" id="ARBA00022475"/>
    </source>
</evidence>
<dbReference type="PROSITE" id="PS50893">
    <property type="entry name" value="ABC_TRANSPORTER_2"/>
    <property type="match status" value="1"/>
</dbReference>
<feature type="domain" description="ABC transporter" evidence="13">
    <location>
        <begin position="765"/>
        <end position="1000"/>
    </location>
</feature>
<keyword evidence="10 11" id="KW-0472">Membrane</keyword>
<dbReference type="GO" id="GO:0006508">
    <property type="term" value="P:proteolysis"/>
    <property type="evidence" value="ECO:0007669"/>
    <property type="project" value="InterPro"/>
</dbReference>
<dbReference type="SUPFAM" id="SSF52540">
    <property type="entry name" value="P-loop containing nucleoside triphosphate hydrolases"/>
    <property type="match status" value="1"/>
</dbReference>
<dbReference type="GO" id="GO:0005886">
    <property type="term" value="C:plasma membrane"/>
    <property type="evidence" value="ECO:0007669"/>
    <property type="project" value="UniProtKB-SubCell"/>
</dbReference>
<evidence type="ECO:0000313" key="17">
    <source>
        <dbReference type="Proteomes" id="UP000005806"/>
    </source>
</evidence>
<keyword evidence="7" id="KW-0788">Thiol protease</keyword>
<dbReference type="InterPro" id="IPR003439">
    <property type="entry name" value="ABC_transporter-like_ATP-bd"/>
</dbReference>
<gene>
    <name evidence="16" type="primary">hlyB</name>
    <name evidence="16" type="ORF">MICCA_1210002</name>
</gene>
<evidence type="ECO:0000256" key="7">
    <source>
        <dbReference type="ARBA" id="ARBA00022807"/>
    </source>
</evidence>
<keyword evidence="6" id="KW-0378">Hydrolase</keyword>
<dbReference type="FunFam" id="3.40.50.300:FF:000221">
    <property type="entry name" value="Multidrug ABC transporter ATP-binding protein"/>
    <property type="match status" value="1"/>
</dbReference>
<dbReference type="Pfam" id="PF00005">
    <property type="entry name" value="ABC_tran"/>
    <property type="match status" value="1"/>
</dbReference>
<evidence type="ECO:0000256" key="6">
    <source>
        <dbReference type="ARBA" id="ARBA00022801"/>
    </source>
</evidence>
<keyword evidence="9 11" id="KW-1133">Transmembrane helix</keyword>
<keyword evidence="7" id="KW-0645">Protease</keyword>
<feature type="transmembrane region" description="Helical" evidence="11">
    <location>
        <begin position="685"/>
        <end position="711"/>
    </location>
</feature>
<reference evidence="16 17" key="1">
    <citation type="submission" date="2012-04" db="EMBL/GenBank/DDBJ databases">
        <authorList>
            <person name="Genoscope - CEA"/>
        </authorList>
    </citation>
    <scope>NUCLEOTIDE SEQUENCE [LARGE SCALE GENOMIC DNA]</scope>
    <source>
        <strain evidence="16 17">9432</strain>
    </source>
</reference>
<dbReference type="GO" id="GO:0030256">
    <property type="term" value="C:type I protein secretion system complex"/>
    <property type="evidence" value="ECO:0007669"/>
    <property type="project" value="InterPro"/>
</dbReference>
<sequence length="1005" mass="113273">MSYTTLDFTAFLETVQPFDRLPLEVRRSLGQKLQPFRYEMGNAILKCGRNALATRDRLPSHLVLLYEGEARLLGYDARVNNPLPVTLAKLQPGDLFGWMSLLRGTPCETVIASSEVTICLTLKEEDFWSLINNYPEFKQYFFKETSIAEVYATLGSYLNQQAWGGGDLKEIAQALLNRACVSYNQINDDYLWLVSENTDNYPIGTVITQNNPTNTRLLGLFSNQLDEFFDVAQGKFLTVAAESAAETKTDDIWETQVIKGNKPTQVLDIPQGKISDITSDIDLDKTLQKNRKSYPFFRGKTELEAVSACFQMICKYFNIPFRKDVIQRILGDQLQRTGSLSLPLCGAVAEVVGLHSQLVPLPATSLPNINPPALIRWQDSIVILYEINQRETTIAVPERGIIKRKTSEFLESWGEKGEVILLKPTKHTQQQRFGLSWFWPSVKKHKRVLIEVFIASFFVQLFALANPLMIQVIIDKVIVQNSPETLNTLGVFLLVIAVFEGILTFLRTSLFVDTTNRIDMTLGSEIIDHLLRLPLKYFERRPVGEISTRINELENIRQFLTGTALTVVLDAIFSVIYIVVMLIYSPILTVWALGVVPILVLCTAIFAPIVRRQLRAKAERNAETQSYLVEVMTGIQTVKAQNIELRSRWQWQERYARYVAEGFQTVMTSTLAGSFSHFFNQLSGLLVLWVGAALVLDGQLTLGQLIAFRIISSYVTSPILRLTQLWQNFQETGLSLERLADIVDTPQEAELDRHNIPMPLIKGTVTYENLAFRFNPHGALQLYNINLEFPAGTFVALVGESGAGKSTITKLLARLYEPESGRILIDGYDINKVELYSLRRQIGMVPQETLLFDGTVQENIALTNPDATVEEIVSAARAAAAHEFIMTLPNGYNTRVGERGASLSGGQRQRVAIARSVLQRPQILILDEATSALDYNTERQVFLNLKEVFKDHTVFFITHRLASIKSADIIVMMDKGTVAEEGTHEELMAKKGLYYTLYKQQDSQI</sequence>
<dbReference type="Gene3D" id="3.90.70.10">
    <property type="entry name" value="Cysteine proteinases"/>
    <property type="match status" value="1"/>
</dbReference>
<dbReference type="GO" id="GO:0005524">
    <property type="term" value="F:ATP binding"/>
    <property type="evidence" value="ECO:0007669"/>
    <property type="project" value="UniProtKB-KW"/>
</dbReference>
<dbReference type="Gene3D" id="3.40.50.300">
    <property type="entry name" value="P-loop containing nucleotide triphosphate hydrolases"/>
    <property type="match status" value="1"/>
</dbReference>
<dbReference type="InterPro" id="IPR039421">
    <property type="entry name" value="Type_1_exporter"/>
</dbReference>
<dbReference type="InterPro" id="IPR010132">
    <property type="entry name" value="ATPase_T1SS_HlyB"/>
</dbReference>
<proteinExistence type="predicted"/>
<keyword evidence="5" id="KW-0547">Nucleotide-binding</keyword>
<dbReference type="SUPFAM" id="SSF90123">
    <property type="entry name" value="ABC transporter transmembrane region"/>
    <property type="match status" value="1"/>
</dbReference>
<dbReference type="CDD" id="cd18782">
    <property type="entry name" value="ABC_6TM_PrtD_LapB_HlyB_like"/>
    <property type="match status" value="1"/>
</dbReference>
<dbReference type="Pfam" id="PF00027">
    <property type="entry name" value="cNMP_binding"/>
    <property type="match status" value="1"/>
</dbReference>
<evidence type="ECO:0000256" key="8">
    <source>
        <dbReference type="ARBA" id="ARBA00022840"/>
    </source>
</evidence>
<evidence type="ECO:0000259" key="15">
    <source>
        <dbReference type="PROSITE" id="PS50990"/>
    </source>
</evidence>
<dbReference type="Proteomes" id="UP000005806">
    <property type="component" value="Unassembled WGS sequence"/>
</dbReference>
<evidence type="ECO:0000256" key="5">
    <source>
        <dbReference type="ARBA" id="ARBA00022741"/>
    </source>
</evidence>
<keyword evidence="2" id="KW-0813">Transport</keyword>
<keyword evidence="4 11" id="KW-0812">Transmembrane</keyword>
<feature type="transmembrane region" description="Helical" evidence="11">
    <location>
        <begin position="486"/>
        <end position="506"/>
    </location>
</feature>
<dbReference type="RefSeq" id="WP_002752326.1">
    <property type="nucleotide sequence ID" value="NZ_HE972549.1"/>
</dbReference>
<dbReference type="Pfam" id="PF00664">
    <property type="entry name" value="ABC_membrane"/>
    <property type="match status" value="1"/>
</dbReference>
<feature type="domain" description="ABC transmembrane type-1" evidence="14">
    <location>
        <begin position="452"/>
        <end position="731"/>
    </location>
</feature>
<dbReference type="PROSITE" id="PS00211">
    <property type="entry name" value="ABC_TRANSPORTER_1"/>
    <property type="match status" value="1"/>
</dbReference>
<dbReference type="CDD" id="cd00038">
    <property type="entry name" value="CAP_ED"/>
    <property type="match status" value="1"/>
</dbReference>
<feature type="transmembrane region" description="Helical" evidence="11">
    <location>
        <begin position="590"/>
        <end position="610"/>
    </location>
</feature>
<evidence type="ECO:0000313" key="16">
    <source>
        <dbReference type="EMBL" id="CCH91226.1"/>
    </source>
</evidence>
<dbReference type="InterPro" id="IPR036640">
    <property type="entry name" value="ABC1_TM_sf"/>
</dbReference>
<dbReference type="Pfam" id="PF03412">
    <property type="entry name" value="Peptidase_C39"/>
    <property type="match status" value="1"/>
</dbReference>
<feature type="transmembrane region" description="Helical" evidence="11">
    <location>
        <begin position="559"/>
        <end position="584"/>
    </location>
</feature>
<dbReference type="NCBIfam" id="TIGR01846">
    <property type="entry name" value="type_I_sec_HlyB"/>
    <property type="match status" value="1"/>
</dbReference>
<evidence type="ECO:0000259" key="14">
    <source>
        <dbReference type="PROSITE" id="PS50929"/>
    </source>
</evidence>
<dbReference type="InterPro" id="IPR018490">
    <property type="entry name" value="cNMP-bd_dom_sf"/>
</dbReference>
<dbReference type="GO" id="GO:0016887">
    <property type="term" value="F:ATP hydrolysis activity"/>
    <property type="evidence" value="ECO:0007669"/>
    <property type="project" value="InterPro"/>
</dbReference>
<dbReference type="InterPro" id="IPR017871">
    <property type="entry name" value="ABC_transporter-like_CS"/>
</dbReference>
<evidence type="ECO:0000256" key="9">
    <source>
        <dbReference type="ARBA" id="ARBA00022989"/>
    </source>
</evidence>
<evidence type="ECO:0000259" key="13">
    <source>
        <dbReference type="PROSITE" id="PS50893"/>
    </source>
</evidence>
<dbReference type="Gene3D" id="1.20.1560.10">
    <property type="entry name" value="ABC transporter type 1, transmembrane domain"/>
    <property type="match status" value="1"/>
</dbReference>
<organism evidence="16 17">
    <name type="scientific">Microcystis aeruginosa PCC 9432</name>
    <dbReference type="NCBI Taxonomy" id="1160280"/>
    <lineage>
        <taxon>Bacteria</taxon>
        <taxon>Bacillati</taxon>
        <taxon>Cyanobacteriota</taxon>
        <taxon>Cyanophyceae</taxon>
        <taxon>Oscillatoriophycideae</taxon>
        <taxon>Chroococcales</taxon>
        <taxon>Microcystaceae</taxon>
        <taxon>Microcystis</taxon>
    </lineage>
</organism>
<dbReference type="InterPro" id="IPR000595">
    <property type="entry name" value="cNMP-bd_dom"/>
</dbReference>
<evidence type="ECO:0000256" key="2">
    <source>
        <dbReference type="ARBA" id="ARBA00022448"/>
    </source>
</evidence>
<evidence type="ECO:0000256" key="11">
    <source>
        <dbReference type="SAM" id="Phobius"/>
    </source>
</evidence>
<evidence type="ECO:0000256" key="4">
    <source>
        <dbReference type="ARBA" id="ARBA00022692"/>
    </source>
</evidence>
<dbReference type="Gene3D" id="2.60.120.10">
    <property type="entry name" value="Jelly Rolls"/>
    <property type="match status" value="1"/>
</dbReference>
<dbReference type="PROSITE" id="PS50929">
    <property type="entry name" value="ABC_TM1F"/>
    <property type="match status" value="1"/>
</dbReference>
<dbReference type="AlphaFoldDB" id="A0A822L761"/>
<dbReference type="PANTHER" id="PTHR43394:SF1">
    <property type="entry name" value="ATP-BINDING CASSETTE SUB-FAMILY B MEMBER 10, MITOCHONDRIAL"/>
    <property type="match status" value="1"/>
</dbReference>
<dbReference type="InterPro" id="IPR014710">
    <property type="entry name" value="RmlC-like_jellyroll"/>
</dbReference>
<feature type="domain" description="Cyclic nucleotide-binding" evidence="12">
    <location>
        <begin position="17"/>
        <end position="144"/>
    </location>
</feature>
<dbReference type="GO" id="GO:0015421">
    <property type="term" value="F:ABC-type oligopeptide transporter activity"/>
    <property type="evidence" value="ECO:0007669"/>
    <property type="project" value="TreeGrafter"/>
</dbReference>
<dbReference type="InterPro" id="IPR011527">
    <property type="entry name" value="ABC1_TM_dom"/>
</dbReference>
<comment type="subcellular location">
    <subcellularLocation>
        <location evidence="1">Cell membrane</location>
        <topology evidence="1">Multi-pass membrane protein</topology>
    </subcellularLocation>
</comment>
<dbReference type="InterPro" id="IPR027417">
    <property type="entry name" value="P-loop_NTPase"/>
</dbReference>
<accession>A0A822L761</accession>
<dbReference type="SMART" id="SM00382">
    <property type="entry name" value="AAA"/>
    <property type="match status" value="1"/>
</dbReference>